<protein>
    <submittedName>
        <fullName evidence="2">Uncharacterized protein</fullName>
    </submittedName>
</protein>
<evidence type="ECO:0000313" key="2">
    <source>
        <dbReference type="EMBL" id="ONK70125.1"/>
    </source>
</evidence>
<dbReference type="Proteomes" id="UP000243459">
    <property type="component" value="Chromosome 5"/>
</dbReference>
<dbReference type="Gramene" id="ONK70125">
    <property type="protein sequence ID" value="ONK70125"/>
    <property type="gene ID" value="A4U43_C05F30520"/>
</dbReference>
<evidence type="ECO:0000313" key="3">
    <source>
        <dbReference type="Proteomes" id="UP000243459"/>
    </source>
</evidence>
<proteinExistence type="predicted"/>
<keyword evidence="3" id="KW-1185">Reference proteome</keyword>
<name>A0A5P1EVM6_ASPOF</name>
<gene>
    <name evidence="2" type="ORF">A4U43_C05F30520</name>
</gene>
<sequence length="108" mass="11087">MASSRALLTSLLISALLLSSNAVDAAASTVAETGFAKGINKPARRSLLATIGEYFQHPATVVPHAEGGARHLQDQTFAREHVGVAAQDATACPPAPRATISSVLVTPV</sequence>
<accession>A0A5P1EVM6</accession>
<evidence type="ECO:0000256" key="1">
    <source>
        <dbReference type="SAM" id="SignalP"/>
    </source>
</evidence>
<dbReference type="AlphaFoldDB" id="A0A5P1EVM6"/>
<feature type="chain" id="PRO_5024444922" evidence="1">
    <location>
        <begin position="23"/>
        <end position="108"/>
    </location>
</feature>
<organism evidence="2 3">
    <name type="scientific">Asparagus officinalis</name>
    <name type="common">Garden asparagus</name>
    <dbReference type="NCBI Taxonomy" id="4686"/>
    <lineage>
        <taxon>Eukaryota</taxon>
        <taxon>Viridiplantae</taxon>
        <taxon>Streptophyta</taxon>
        <taxon>Embryophyta</taxon>
        <taxon>Tracheophyta</taxon>
        <taxon>Spermatophyta</taxon>
        <taxon>Magnoliopsida</taxon>
        <taxon>Liliopsida</taxon>
        <taxon>Asparagales</taxon>
        <taxon>Asparagaceae</taxon>
        <taxon>Asparagoideae</taxon>
        <taxon>Asparagus</taxon>
    </lineage>
</organism>
<dbReference type="EMBL" id="CM007385">
    <property type="protein sequence ID" value="ONK70125.1"/>
    <property type="molecule type" value="Genomic_DNA"/>
</dbReference>
<feature type="signal peptide" evidence="1">
    <location>
        <begin position="1"/>
        <end position="22"/>
    </location>
</feature>
<keyword evidence="1" id="KW-0732">Signal</keyword>
<reference evidence="3" key="1">
    <citation type="journal article" date="2017" name="Nat. Commun.">
        <title>The asparagus genome sheds light on the origin and evolution of a young Y chromosome.</title>
        <authorList>
            <person name="Harkess A."/>
            <person name="Zhou J."/>
            <person name="Xu C."/>
            <person name="Bowers J.E."/>
            <person name="Van der Hulst R."/>
            <person name="Ayyampalayam S."/>
            <person name="Mercati F."/>
            <person name="Riccardi P."/>
            <person name="McKain M.R."/>
            <person name="Kakrana A."/>
            <person name="Tang H."/>
            <person name="Ray J."/>
            <person name="Groenendijk J."/>
            <person name="Arikit S."/>
            <person name="Mathioni S.M."/>
            <person name="Nakano M."/>
            <person name="Shan H."/>
            <person name="Telgmann-Rauber A."/>
            <person name="Kanno A."/>
            <person name="Yue Z."/>
            <person name="Chen H."/>
            <person name="Li W."/>
            <person name="Chen Y."/>
            <person name="Xu X."/>
            <person name="Zhang Y."/>
            <person name="Luo S."/>
            <person name="Chen H."/>
            <person name="Gao J."/>
            <person name="Mao Z."/>
            <person name="Pires J.C."/>
            <person name="Luo M."/>
            <person name="Kudrna D."/>
            <person name="Wing R.A."/>
            <person name="Meyers B.C."/>
            <person name="Yi K."/>
            <person name="Kong H."/>
            <person name="Lavrijsen P."/>
            <person name="Sunseri F."/>
            <person name="Falavigna A."/>
            <person name="Ye Y."/>
            <person name="Leebens-Mack J.H."/>
            <person name="Chen G."/>
        </authorList>
    </citation>
    <scope>NUCLEOTIDE SEQUENCE [LARGE SCALE GENOMIC DNA]</scope>
    <source>
        <strain evidence="3">cv. DH0086</strain>
    </source>
</reference>